<name>A0ABQ8WZE2_PENCH</name>
<organism evidence="1 2">
    <name type="scientific">Penicillium chrysogenum</name>
    <name type="common">Penicillium notatum</name>
    <dbReference type="NCBI Taxonomy" id="5076"/>
    <lineage>
        <taxon>Eukaryota</taxon>
        <taxon>Fungi</taxon>
        <taxon>Dikarya</taxon>
        <taxon>Ascomycota</taxon>
        <taxon>Pezizomycotina</taxon>
        <taxon>Eurotiomycetes</taxon>
        <taxon>Eurotiomycetidae</taxon>
        <taxon>Eurotiales</taxon>
        <taxon>Aspergillaceae</taxon>
        <taxon>Penicillium</taxon>
        <taxon>Penicillium chrysogenum species complex</taxon>
    </lineage>
</organism>
<dbReference type="EMBL" id="JAPVEB010000001">
    <property type="protein sequence ID" value="KAJ5283486.1"/>
    <property type="molecule type" value="Genomic_DNA"/>
</dbReference>
<proteinExistence type="predicted"/>
<keyword evidence="2" id="KW-1185">Reference proteome</keyword>
<protein>
    <submittedName>
        <fullName evidence="1">Uncharacterized protein</fullName>
    </submittedName>
</protein>
<sequence length="127" mass="13985">MYCCCLMSFRAKTTDFPKKTRSVYGKATKLRGRKQLILTGRYSLHTATCCHYRWGDGALPPGSKDEKARICATTNGTSRIFKPGQRLQYLQACIQELMSCIKNAADIVFVRVGAAMALLPSIGPASC</sequence>
<gene>
    <name evidence="1" type="ORF">N7505_001466</name>
</gene>
<comment type="caution">
    <text evidence="1">The sequence shown here is derived from an EMBL/GenBank/DDBJ whole genome shotgun (WGS) entry which is preliminary data.</text>
</comment>
<accession>A0ABQ8WZE2</accession>
<evidence type="ECO:0000313" key="1">
    <source>
        <dbReference type="EMBL" id="KAJ5283486.1"/>
    </source>
</evidence>
<dbReference type="Proteomes" id="UP001220256">
    <property type="component" value="Unassembled WGS sequence"/>
</dbReference>
<reference evidence="1 2" key="1">
    <citation type="journal article" date="2023" name="IMA Fungus">
        <title>Comparative genomic study of the Penicillium genus elucidates a diverse pangenome and 15 lateral gene transfer events.</title>
        <authorList>
            <person name="Petersen C."/>
            <person name="Sorensen T."/>
            <person name="Nielsen M.R."/>
            <person name="Sondergaard T.E."/>
            <person name="Sorensen J.L."/>
            <person name="Fitzpatrick D.A."/>
            <person name="Frisvad J.C."/>
            <person name="Nielsen K.L."/>
        </authorList>
    </citation>
    <scope>NUCLEOTIDE SEQUENCE [LARGE SCALE GENOMIC DNA]</scope>
    <source>
        <strain evidence="1 2">IBT 3361</strain>
    </source>
</reference>
<evidence type="ECO:0000313" key="2">
    <source>
        <dbReference type="Proteomes" id="UP001220256"/>
    </source>
</evidence>